<dbReference type="InterPro" id="IPR005821">
    <property type="entry name" value="Ion_trans_dom"/>
</dbReference>
<feature type="compositionally biased region" description="Polar residues" evidence="8">
    <location>
        <begin position="928"/>
        <end position="940"/>
    </location>
</feature>
<evidence type="ECO:0000256" key="3">
    <source>
        <dbReference type="ARBA" id="ARBA00022692"/>
    </source>
</evidence>
<accession>A0AB34IBL8</accession>
<evidence type="ECO:0000256" key="8">
    <source>
        <dbReference type="SAM" id="MobiDB-lite"/>
    </source>
</evidence>
<dbReference type="GO" id="GO:0016020">
    <property type="term" value="C:membrane"/>
    <property type="evidence" value="ECO:0007669"/>
    <property type="project" value="UniProtKB-SubCell"/>
</dbReference>
<dbReference type="EMBL" id="JBGBPQ010000033">
    <property type="protein sequence ID" value="KAL1495298.1"/>
    <property type="molecule type" value="Genomic_DNA"/>
</dbReference>
<proteinExistence type="predicted"/>
<dbReference type="SMART" id="SM00320">
    <property type="entry name" value="WD40"/>
    <property type="match status" value="14"/>
</dbReference>
<gene>
    <name evidence="11" type="ORF">AB1Y20_017158</name>
</gene>
<reference evidence="11 12" key="1">
    <citation type="journal article" date="2024" name="Science">
        <title>Giant polyketide synthase enzymes in the biosynthesis of giant marine polyether toxins.</title>
        <authorList>
            <person name="Fallon T.R."/>
            <person name="Shende V.V."/>
            <person name="Wierzbicki I.H."/>
            <person name="Pendleton A.L."/>
            <person name="Watervoot N.F."/>
            <person name="Auber R.P."/>
            <person name="Gonzalez D.J."/>
            <person name="Wisecaver J.H."/>
            <person name="Moore B.S."/>
        </authorList>
    </citation>
    <scope>NUCLEOTIDE SEQUENCE [LARGE SCALE GENOMIC DNA]</scope>
    <source>
        <strain evidence="11 12">12B1</strain>
    </source>
</reference>
<name>A0AB34IBL8_PRYPA</name>
<dbReference type="PROSITE" id="PS50294">
    <property type="entry name" value="WD_REPEATS_REGION"/>
    <property type="match status" value="1"/>
</dbReference>
<feature type="region of interest" description="Disordered" evidence="8">
    <location>
        <begin position="916"/>
        <end position="942"/>
    </location>
</feature>
<dbReference type="Proteomes" id="UP001515480">
    <property type="component" value="Unassembled WGS sequence"/>
</dbReference>
<keyword evidence="2 7" id="KW-0853">WD repeat</keyword>
<dbReference type="PANTHER" id="PTHR19848:SF8">
    <property type="entry name" value="F-BOX AND WD REPEAT DOMAIN CONTAINING 7"/>
    <property type="match status" value="1"/>
</dbReference>
<keyword evidence="3 9" id="KW-0812">Transmembrane</keyword>
<evidence type="ECO:0000256" key="1">
    <source>
        <dbReference type="ARBA" id="ARBA00004141"/>
    </source>
</evidence>
<evidence type="ECO:0000256" key="9">
    <source>
        <dbReference type="SAM" id="Phobius"/>
    </source>
</evidence>
<dbReference type="InterPro" id="IPR001680">
    <property type="entry name" value="WD40_rpt"/>
</dbReference>
<keyword evidence="12" id="KW-1185">Reference proteome</keyword>
<dbReference type="SUPFAM" id="SSF81324">
    <property type="entry name" value="Voltage-gated potassium channels"/>
    <property type="match status" value="1"/>
</dbReference>
<dbReference type="Pfam" id="PF00520">
    <property type="entry name" value="Ion_trans"/>
    <property type="match status" value="1"/>
</dbReference>
<evidence type="ECO:0000256" key="7">
    <source>
        <dbReference type="PROSITE-ProRule" id="PRU00221"/>
    </source>
</evidence>
<sequence>MLSALAALQAKEEAEGRGPSSRHASPVSARTAVVRLAPPLSREAQRRAPPRPRVPSRSLSRFVIDASDSPREPAHVQPPTISSAYDRYEMDIPKPRLQVSCGAEVNAVSTRDGMLITGDSSGAISVWSVATGEVDRVMRCDATVWSIAVKGHGAGLRIASGDGSHKAKLWSVSDGALLHTMQCAGEVRGIDMDSACQMITTGCSKGEARVWSAETGALLHTIAVSEKQVRAIDLNDDATLVATGSEDKKARVWRIRREATGESGGELVVEVTCGHNVLAVKISPDSRWLATGDAMAKAKVWNMQLGRLEQTMDCGGWVHSVNFADNSLLATGDQHRMASLWDVATGSLVFEMECAGEVYCVTISSDKSVLATGDKSGTVSMWTATTGALQQSMECGLGDVTSVDLSADKRKTATAGIGKLAQVWDAEDGSLLWSLDNGGMVMSVCFSEDADLLATGVVMGKAMLWSMDSGAKELEVAVCKGPVFCVALRLLGAQLLLATGDVTGHACLFDVADGSPVLKVSCGSPVRGLDFSAGARYLATGTAKGDATVWDLRRHLRDRHATPHSAPTQICAVRCGGMVYSVRLLGDYLATGDQHKMAKVWQVSSGTLMQTFRATEVVKRVDLSHDLSLVACGAGNQSLLFDLESGFLVQKKDSGGRVKLAGDKSILVTVDGNGRAYIWSLLDPDAVSFWATMAGHPTALATAARCVPGFELVLYGPSPSGRTMATHAAAKGNLSILQLISNEDFVVPFAVSCVMQRDATGQHAVDYALRNRNGRMAELLFTVALRGPPESRTELVTAPPEALSALELLAKLFPSALMRALCALGVDPYYANGIRDTSYKRAPNACLNCDHNKMAVCGASSPYPSQAIWDQLTRVRDSERGSFTLRRTHSFLARAKAFLLSLPKKTHDATQYIRMHSERSEASRSFDHSTSSNGTRQSDASGKHKALAKLIERHIASEHEREGETIGDEVDVTCGVVGIPYLLLGRAERANIFTSLVKAAESELDLIMSDVMRATIAFKWKAYGYSRWVRQVVTAATFVVCYLMSLFVLLAGDRNVQLDDLFDAERGVEILVGGLLFLVASGINVMYGLQELHEMRSTGPWGYVCSVQNWFDCASCLNVLSLAVLILSGSDLARSFGALGTVLLIPKLAAVSRGHERMSALVTMLGEIVYDMVPFLTLMVFVILVNSFSFELLSPLDSEAYGTFTKSWMSAFALTLGEFERETYEESLLVAFVFHYFTIFVNIVLLNVLIAIISDTYERVEEKGKARGLLMRARLLLEMQDSMPAELLEDTDLFPKWLHVLIRVEDVGSPDIWSGRLHSIKEHISSMEKKIKDTETRSMEMVKNQAEVYHAALMDVVQQVASNMGQLQRQQQQILDLMSSRLPAIEQLPMATDVTISSAKS</sequence>
<evidence type="ECO:0000256" key="2">
    <source>
        <dbReference type="ARBA" id="ARBA00022574"/>
    </source>
</evidence>
<organism evidence="11 12">
    <name type="scientific">Prymnesium parvum</name>
    <name type="common">Toxic golden alga</name>
    <dbReference type="NCBI Taxonomy" id="97485"/>
    <lineage>
        <taxon>Eukaryota</taxon>
        <taxon>Haptista</taxon>
        <taxon>Haptophyta</taxon>
        <taxon>Prymnesiophyceae</taxon>
        <taxon>Prymnesiales</taxon>
        <taxon>Prymnesiaceae</taxon>
        <taxon>Prymnesium</taxon>
    </lineage>
</organism>
<feature type="repeat" description="WD" evidence="7">
    <location>
        <begin position="222"/>
        <end position="263"/>
    </location>
</feature>
<feature type="transmembrane region" description="Helical" evidence="9">
    <location>
        <begin position="1172"/>
        <end position="1190"/>
    </location>
</feature>
<keyword evidence="4" id="KW-0677">Repeat</keyword>
<keyword evidence="5 9" id="KW-1133">Transmembrane helix</keyword>
<feature type="domain" description="Ion transport" evidence="10">
    <location>
        <begin position="1069"/>
        <end position="1263"/>
    </location>
</feature>
<dbReference type="InterPro" id="IPR036322">
    <property type="entry name" value="WD40_repeat_dom_sf"/>
</dbReference>
<feature type="transmembrane region" description="Helical" evidence="9">
    <location>
        <begin position="1028"/>
        <end position="1050"/>
    </location>
</feature>
<protein>
    <recommendedName>
        <fullName evidence="10">Ion transport domain-containing protein</fullName>
    </recommendedName>
</protein>
<dbReference type="Gene3D" id="2.130.10.10">
    <property type="entry name" value="YVTN repeat-like/Quinoprotein amine dehydrogenase"/>
    <property type="match status" value="4"/>
</dbReference>
<dbReference type="SUPFAM" id="SSF50978">
    <property type="entry name" value="WD40 repeat-like"/>
    <property type="match status" value="2"/>
</dbReference>
<evidence type="ECO:0000256" key="4">
    <source>
        <dbReference type="ARBA" id="ARBA00022737"/>
    </source>
</evidence>
<keyword evidence="6 9" id="KW-0472">Membrane</keyword>
<evidence type="ECO:0000313" key="11">
    <source>
        <dbReference type="EMBL" id="KAL1495298.1"/>
    </source>
</evidence>
<feature type="transmembrane region" description="Helical" evidence="9">
    <location>
        <begin position="1070"/>
        <end position="1089"/>
    </location>
</feature>
<feature type="region of interest" description="Disordered" evidence="8">
    <location>
        <begin position="1"/>
        <end position="60"/>
    </location>
</feature>
<feature type="transmembrane region" description="Helical" evidence="9">
    <location>
        <begin position="1228"/>
        <end position="1253"/>
    </location>
</feature>
<feature type="compositionally biased region" description="Basic and acidic residues" evidence="8">
    <location>
        <begin position="916"/>
        <end position="927"/>
    </location>
</feature>
<dbReference type="PANTHER" id="PTHR19848">
    <property type="entry name" value="WD40 REPEAT PROTEIN"/>
    <property type="match status" value="1"/>
</dbReference>
<comment type="caution">
    <text evidence="11">The sequence shown here is derived from an EMBL/GenBank/DDBJ whole genome shotgun (WGS) entry which is preliminary data.</text>
</comment>
<evidence type="ECO:0000313" key="12">
    <source>
        <dbReference type="Proteomes" id="UP001515480"/>
    </source>
</evidence>
<evidence type="ECO:0000256" key="5">
    <source>
        <dbReference type="ARBA" id="ARBA00022989"/>
    </source>
</evidence>
<dbReference type="InterPro" id="IPR015943">
    <property type="entry name" value="WD40/YVTN_repeat-like_dom_sf"/>
</dbReference>
<dbReference type="PROSITE" id="PS50082">
    <property type="entry name" value="WD_REPEATS_2"/>
    <property type="match status" value="1"/>
</dbReference>
<dbReference type="GO" id="GO:0005216">
    <property type="term" value="F:monoatomic ion channel activity"/>
    <property type="evidence" value="ECO:0007669"/>
    <property type="project" value="InterPro"/>
</dbReference>
<dbReference type="Pfam" id="PF00400">
    <property type="entry name" value="WD40"/>
    <property type="match status" value="3"/>
</dbReference>
<evidence type="ECO:0000259" key="10">
    <source>
        <dbReference type="Pfam" id="PF00520"/>
    </source>
</evidence>
<feature type="transmembrane region" description="Helical" evidence="9">
    <location>
        <begin position="1132"/>
        <end position="1151"/>
    </location>
</feature>
<evidence type="ECO:0000256" key="6">
    <source>
        <dbReference type="ARBA" id="ARBA00023136"/>
    </source>
</evidence>
<comment type="subcellular location">
    <subcellularLocation>
        <location evidence="1">Membrane</location>
        <topology evidence="1">Multi-pass membrane protein</topology>
    </subcellularLocation>
</comment>
<dbReference type="Gene3D" id="1.10.287.70">
    <property type="match status" value="1"/>
</dbReference>